<protein>
    <submittedName>
        <fullName evidence="2">Serine/threonine protein</fullName>
    </submittedName>
</protein>
<accession>A0A0F8UJ91</accession>
<name>A0A0F8UJ91_9EURO</name>
<feature type="chain" id="PRO_5002528764" evidence="1">
    <location>
        <begin position="25"/>
        <end position="220"/>
    </location>
</feature>
<keyword evidence="1" id="KW-0732">Signal</keyword>
<keyword evidence="3" id="KW-1185">Reference proteome</keyword>
<gene>
    <name evidence="2" type="ORF">AOCH_000842</name>
</gene>
<dbReference type="VEuPathDB" id="FungiDB:P175DRAFT_0513207"/>
<evidence type="ECO:0000313" key="2">
    <source>
        <dbReference type="EMBL" id="KKK19689.1"/>
    </source>
</evidence>
<reference evidence="2 3" key="1">
    <citation type="submission" date="2015-02" db="EMBL/GenBank/DDBJ databases">
        <title>Draft Genome Sequences of Two Closely-Related Aflatoxigenic Aspergillus Species Obtained from the Cote d'Ivoire.</title>
        <authorList>
            <person name="Moore G.G."/>
            <person name="Beltz S.B."/>
            <person name="Mack B.M."/>
        </authorList>
    </citation>
    <scope>NUCLEOTIDE SEQUENCE [LARGE SCALE GENOMIC DNA]</scope>
    <source>
        <strain evidence="2 3">SRRC1432</strain>
    </source>
</reference>
<organism evidence="2 3">
    <name type="scientific">Aspergillus ochraceoroseus</name>
    <dbReference type="NCBI Taxonomy" id="138278"/>
    <lineage>
        <taxon>Eukaryota</taxon>
        <taxon>Fungi</taxon>
        <taxon>Dikarya</taxon>
        <taxon>Ascomycota</taxon>
        <taxon>Pezizomycotina</taxon>
        <taxon>Eurotiomycetes</taxon>
        <taxon>Eurotiomycetidae</taxon>
        <taxon>Eurotiales</taxon>
        <taxon>Aspergillaceae</taxon>
        <taxon>Aspergillus</taxon>
        <taxon>Aspergillus subgen. Nidulantes</taxon>
    </lineage>
</organism>
<comment type="caution">
    <text evidence="2">The sequence shown here is derived from an EMBL/GenBank/DDBJ whole genome shotgun (WGS) entry which is preliminary data.</text>
</comment>
<dbReference type="OrthoDB" id="4505696at2759"/>
<evidence type="ECO:0000313" key="3">
    <source>
        <dbReference type="Proteomes" id="UP000034947"/>
    </source>
</evidence>
<dbReference type="Proteomes" id="UP000034947">
    <property type="component" value="Unassembled WGS sequence"/>
</dbReference>
<feature type="signal peptide" evidence="1">
    <location>
        <begin position="1"/>
        <end position="24"/>
    </location>
</feature>
<sequence length="220" mass="24658">MTQLSNAAIIVIVIVACLAAVSLGAALSRQYSPHDDLQRSGYSREQELYMRSVRMKNMGIFRRESGPPMMTKDLESAYVKLDNIFVNYKDGENRFSDVQLGDLGGCYPVDSSFASKGTPVGAALWSSPGSAYGNTLEHGNRYLLISLIYGGDFNLFRPRTVPYGHEEYNLEVLKQQFRYFGPFPEKYAEIASPETVPAILYLMHEIPQSQTTPFSQTTER</sequence>
<proteinExistence type="predicted"/>
<dbReference type="EMBL" id="JYKN01001610">
    <property type="protein sequence ID" value="KKK19689.1"/>
    <property type="molecule type" value="Genomic_DNA"/>
</dbReference>
<evidence type="ECO:0000256" key="1">
    <source>
        <dbReference type="SAM" id="SignalP"/>
    </source>
</evidence>
<dbReference type="AlphaFoldDB" id="A0A0F8UJ91"/>